<evidence type="ECO:0000256" key="7">
    <source>
        <dbReference type="ARBA" id="ARBA00022729"/>
    </source>
</evidence>
<keyword evidence="6" id="KW-0479">Metal-binding</keyword>
<dbReference type="InterPro" id="IPR002816">
    <property type="entry name" value="TraB/PrgY/GumN_fam"/>
</dbReference>
<dbReference type="GO" id="GO:0030178">
    <property type="term" value="P:negative regulation of Wnt signaling pathway"/>
    <property type="evidence" value="ECO:0007669"/>
    <property type="project" value="InterPro"/>
</dbReference>
<comment type="cofactor">
    <cofactor evidence="1">
        <name>Mn(2+)</name>
        <dbReference type="ChEBI" id="CHEBI:29035"/>
    </cofactor>
</comment>
<dbReference type="STRING" id="1849968.A8C32_19305"/>
<dbReference type="EMBL" id="MDJD01000049">
    <property type="protein sequence ID" value="OEK06175.1"/>
    <property type="molecule type" value="Genomic_DNA"/>
</dbReference>
<protein>
    <submittedName>
        <fullName evidence="14">Polysaccharide biosynthesis protein GumN</fullName>
    </submittedName>
</protein>
<evidence type="ECO:0000256" key="2">
    <source>
        <dbReference type="ARBA" id="ARBA00001941"/>
    </source>
</evidence>
<keyword evidence="9" id="KW-1133">Transmembrane helix</keyword>
<evidence type="ECO:0000256" key="11">
    <source>
        <dbReference type="ARBA" id="ARBA00023136"/>
    </source>
</evidence>
<keyword evidence="8" id="KW-0378">Hydrolase</keyword>
<dbReference type="GO" id="GO:0004222">
    <property type="term" value="F:metalloendopeptidase activity"/>
    <property type="evidence" value="ECO:0007669"/>
    <property type="project" value="TreeGrafter"/>
</dbReference>
<dbReference type="GO" id="GO:0016020">
    <property type="term" value="C:membrane"/>
    <property type="evidence" value="ECO:0007669"/>
    <property type="project" value="UniProtKB-SubCell"/>
</dbReference>
<name>A0A1E5T470_9FLAO</name>
<evidence type="ECO:0000256" key="13">
    <source>
        <dbReference type="SAM" id="SignalP"/>
    </source>
</evidence>
<dbReference type="AlphaFoldDB" id="A0A1E5T470"/>
<dbReference type="Proteomes" id="UP000095713">
    <property type="component" value="Unassembled WGS sequence"/>
</dbReference>
<keyword evidence="15" id="KW-1185">Reference proteome</keyword>
<keyword evidence="11" id="KW-0472">Membrane</keyword>
<reference evidence="14 15" key="1">
    <citation type="submission" date="2016-05" db="EMBL/GenBank/DDBJ databases">
        <title>Draft Genome Sequence of Algibacter sp. Strain SK-16 Isolated from the Surface Water of Aburatsubo Inlet.</title>
        <authorList>
            <person name="Wong S.-K."/>
            <person name="Yoshizawa S."/>
            <person name="Nakajima Y."/>
            <person name="Ogura Y."/>
            <person name="Tetsuya H."/>
            <person name="Hamasaki K."/>
        </authorList>
    </citation>
    <scope>NUCLEOTIDE SEQUENCE [LARGE SCALE GENOMIC DNA]</scope>
    <source>
        <strain evidence="14 15">SK-16</strain>
    </source>
</reference>
<keyword evidence="10" id="KW-0482">Metalloprotease</keyword>
<comment type="caution">
    <text evidence="14">The sequence shown here is derived from an EMBL/GenBank/DDBJ whole genome shotgun (WGS) entry which is preliminary data.</text>
</comment>
<evidence type="ECO:0000313" key="14">
    <source>
        <dbReference type="EMBL" id="OEK06175.1"/>
    </source>
</evidence>
<dbReference type="PANTHER" id="PTHR31120">
    <property type="entry name" value="METALLOPROTEASE TIKI"/>
    <property type="match status" value="1"/>
</dbReference>
<dbReference type="GO" id="GO:0046872">
    <property type="term" value="F:metal ion binding"/>
    <property type="evidence" value="ECO:0007669"/>
    <property type="project" value="UniProtKB-KW"/>
</dbReference>
<evidence type="ECO:0000256" key="3">
    <source>
        <dbReference type="ARBA" id="ARBA00004479"/>
    </source>
</evidence>
<comment type="cofactor">
    <cofactor evidence="2">
        <name>Co(2+)</name>
        <dbReference type="ChEBI" id="CHEBI:48828"/>
    </cofactor>
</comment>
<dbReference type="RefSeq" id="WP_069831064.1">
    <property type="nucleotide sequence ID" value="NZ_MDJD01000049.1"/>
</dbReference>
<proteinExistence type="predicted"/>
<evidence type="ECO:0000256" key="4">
    <source>
        <dbReference type="ARBA" id="ARBA00022670"/>
    </source>
</evidence>
<sequence length="1158" mass="136525">MKRILHLLILFISTYNFAQQKYQSLLWEVSGNGLEKSSFLYGTMHVSKKVAFRLDDVFYKALNKSECIALESDPSTWLEFNYNNSMFNPTNNSYNNNFYTNLFKLEHPNQLTIRNSIRIDSRLIEGYLYRKDFGSDNFEEETYLDMFIYQAGKKQKKPIISLENLAESRYLTTKASYNPTKKKPDTWLQKLFTRENPYFIQENTYRERNLDLLDSIGNAVNTPFFREHMLYKRNKNMVNVLDSLMHSKSIFSGIGAAHLPGKKGIINMLIEKGYTVKPLVSKQTTFGKHEKNKLDNLLIKPELTLQSTPDKFLTIKSFDILREFSHAGLKYYLAPDMTNGAFLTITRINTFEYLPHEKPISLQKIDNLLYEDIPGDIIKKEKLTQPFSGISILNKTKKGDYQKYHIYKTPLEIVIIKFGGKKDYVLNYEKDIFNSISFKKNTNKVHTFTSPYNKYSIEFPKYYTSGNINNSGKKLIQGKINNDIYFAQESPVHDISYIEEDKFEAKQIHHSFYKYLKIKETSGSFKNELYKSYISRAKLDSLSSKQLHLKSIVKDDSYYLLGYIGNNEKKAATYFNSFQFNNITYNNFKKVTDTSLYFSVNTNTKPIYIPSYTNRQKKTYDETNKETFYRTKANEQIYITRKKYHDLQMFHNIDSLWNSLDKETLFKNPFLDQKKLILSNKKKDKKSNTYTYSYHIKDTSSAKTILVKNILKQGVLYKLKTLTDSITKPSKFITEFYQSFTPKDTLLGKTIFDDKTAIFFKALKENDSLVLKVYSKIKFKEHNVDDIIDVIKNFDFPTDRINIKTNLIKELGFLNNKKINPFFKHLYLKSYSDPKTQSAILKALLNKNNIESYNLMMELIEKDLPLITTRGSYHFLLQRDSLQLKKHLFPNLLKYSTIKEYKKPIYKLLATLKDSAFIKPKLYKKYKNQIINDAKIEVKRSLNSIKNHTYSKHYDDTIENYVKLIFPFRKEKTAIDFFEKFLISNNTKALTKYYMLLKKKNEDTPLKLIEKTIKSPKNLWYTVEVLKRNKLNFNKYGITQKDYARSILLHISNYQEKDSLLYIGEKEFKTDKNESIIMYTYKQKTITPYNSNTYLHCISFIKPNNNEINTKVFYKNSIYIDGSMTDNEIIDDTIETIKHKTRKRITKEDDFYTLGFNF</sequence>
<evidence type="ECO:0000256" key="1">
    <source>
        <dbReference type="ARBA" id="ARBA00001936"/>
    </source>
</evidence>
<evidence type="ECO:0000313" key="15">
    <source>
        <dbReference type="Proteomes" id="UP000095713"/>
    </source>
</evidence>
<comment type="subcellular location">
    <subcellularLocation>
        <location evidence="3">Membrane</location>
        <topology evidence="3">Single-pass type I membrane protein</topology>
    </subcellularLocation>
</comment>
<accession>A0A1E5T470</accession>
<gene>
    <name evidence="14" type="ORF">A8C32_19305</name>
</gene>
<feature type="signal peptide" evidence="13">
    <location>
        <begin position="1"/>
        <end position="18"/>
    </location>
</feature>
<keyword evidence="7 13" id="KW-0732">Signal</keyword>
<evidence type="ECO:0000256" key="12">
    <source>
        <dbReference type="ARBA" id="ARBA00023180"/>
    </source>
</evidence>
<organism evidence="14 15">
    <name type="scientific">Flavivirga aquatica</name>
    <dbReference type="NCBI Taxonomy" id="1849968"/>
    <lineage>
        <taxon>Bacteria</taxon>
        <taxon>Pseudomonadati</taxon>
        <taxon>Bacteroidota</taxon>
        <taxon>Flavobacteriia</taxon>
        <taxon>Flavobacteriales</taxon>
        <taxon>Flavobacteriaceae</taxon>
        <taxon>Flavivirga</taxon>
    </lineage>
</organism>
<evidence type="ECO:0000256" key="6">
    <source>
        <dbReference type="ARBA" id="ARBA00022723"/>
    </source>
</evidence>
<keyword evidence="4" id="KW-0645">Protease</keyword>
<evidence type="ECO:0000256" key="10">
    <source>
        <dbReference type="ARBA" id="ARBA00023049"/>
    </source>
</evidence>
<keyword evidence="5" id="KW-0812">Transmembrane</keyword>
<dbReference type="Pfam" id="PF01963">
    <property type="entry name" value="TraB_PrgY_gumN"/>
    <property type="match status" value="1"/>
</dbReference>
<dbReference type="InterPro" id="IPR040230">
    <property type="entry name" value="TIKI1/2-like"/>
</dbReference>
<keyword evidence="12" id="KW-0325">Glycoprotein</keyword>
<evidence type="ECO:0000256" key="5">
    <source>
        <dbReference type="ARBA" id="ARBA00022692"/>
    </source>
</evidence>
<dbReference type="GO" id="GO:0006508">
    <property type="term" value="P:proteolysis"/>
    <property type="evidence" value="ECO:0007669"/>
    <property type="project" value="UniProtKB-KW"/>
</dbReference>
<feature type="chain" id="PRO_5009186010" evidence="13">
    <location>
        <begin position="19"/>
        <end position="1158"/>
    </location>
</feature>
<dbReference type="OrthoDB" id="9798714at2"/>
<evidence type="ECO:0000256" key="9">
    <source>
        <dbReference type="ARBA" id="ARBA00022989"/>
    </source>
</evidence>
<dbReference type="CDD" id="cd14789">
    <property type="entry name" value="Tiki"/>
    <property type="match status" value="1"/>
</dbReference>
<dbReference type="PANTHER" id="PTHR31120:SF6">
    <property type="entry name" value="METALLOPROTEASE TIKI HOMOLOG"/>
    <property type="match status" value="1"/>
</dbReference>
<evidence type="ECO:0000256" key="8">
    <source>
        <dbReference type="ARBA" id="ARBA00022801"/>
    </source>
</evidence>